<keyword evidence="12 13" id="KW-0472">Membrane</keyword>
<accession>A0ABY7V8N0</accession>
<evidence type="ECO:0000313" key="15">
    <source>
        <dbReference type="EMBL" id="WDE09712.1"/>
    </source>
</evidence>
<dbReference type="Pfam" id="PF00512">
    <property type="entry name" value="HisKA"/>
    <property type="match status" value="1"/>
</dbReference>
<dbReference type="CDD" id="cd00075">
    <property type="entry name" value="HATPase"/>
    <property type="match status" value="1"/>
</dbReference>
<dbReference type="InterPro" id="IPR004358">
    <property type="entry name" value="Sig_transdc_His_kin-like_C"/>
</dbReference>
<gene>
    <name evidence="15" type="ORF">H3N35_15425</name>
</gene>
<protein>
    <recommendedName>
        <fullName evidence="3">histidine kinase</fullName>
        <ecNumber evidence="3">2.7.13.3</ecNumber>
    </recommendedName>
</protein>
<dbReference type="Gene3D" id="1.10.287.130">
    <property type="match status" value="1"/>
</dbReference>
<evidence type="ECO:0000313" key="16">
    <source>
        <dbReference type="Proteomes" id="UP001215231"/>
    </source>
</evidence>
<dbReference type="InterPro" id="IPR036097">
    <property type="entry name" value="HisK_dim/P_sf"/>
</dbReference>
<evidence type="ECO:0000256" key="4">
    <source>
        <dbReference type="ARBA" id="ARBA00022553"/>
    </source>
</evidence>
<evidence type="ECO:0000256" key="6">
    <source>
        <dbReference type="ARBA" id="ARBA00022692"/>
    </source>
</evidence>
<evidence type="ECO:0000256" key="5">
    <source>
        <dbReference type="ARBA" id="ARBA00022679"/>
    </source>
</evidence>
<proteinExistence type="predicted"/>
<evidence type="ECO:0000256" key="2">
    <source>
        <dbReference type="ARBA" id="ARBA00004141"/>
    </source>
</evidence>
<dbReference type="PROSITE" id="PS50109">
    <property type="entry name" value="HIS_KIN"/>
    <property type="match status" value="1"/>
</dbReference>
<dbReference type="InterPro" id="IPR003594">
    <property type="entry name" value="HATPase_dom"/>
</dbReference>
<keyword evidence="9" id="KW-0067">ATP-binding</keyword>
<dbReference type="GO" id="GO:0016301">
    <property type="term" value="F:kinase activity"/>
    <property type="evidence" value="ECO:0007669"/>
    <property type="project" value="UniProtKB-KW"/>
</dbReference>
<evidence type="ECO:0000256" key="12">
    <source>
        <dbReference type="ARBA" id="ARBA00023136"/>
    </source>
</evidence>
<dbReference type="PANTHER" id="PTHR45436:SF14">
    <property type="entry name" value="SENSOR PROTEIN QSEC"/>
    <property type="match status" value="1"/>
</dbReference>
<dbReference type="Pfam" id="PF02518">
    <property type="entry name" value="HATPase_c"/>
    <property type="match status" value="1"/>
</dbReference>
<evidence type="ECO:0000256" key="8">
    <source>
        <dbReference type="ARBA" id="ARBA00022777"/>
    </source>
</evidence>
<dbReference type="SMART" id="SM00387">
    <property type="entry name" value="HATPase_c"/>
    <property type="match status" value="1"/>
</dbReference>
<keyword evidence="5" id="KW-0808">Transferase</keyword>
<dbReference type="SMART" id="SM00388">
    <property type="entry name" value="HisKA"/>
    <property type="match status" value="1"/>
</dbReference>
<reference evidence="15 16" key="1">
    <citation type="journal article" date="2022" name="Mar. Drugs">
        <title>Bioassay-Guided Fractionation Leads to the Detection of Cholic Acid Generated by the Rare Thalassomonas sp.</title>
        <authorList>
            <person name="Pheiffer F."/>
            <person name="Schneider Y.K."/>
            <person name="Hansen E.H."/>
            <person name="Andersen J.H."/>
            <person name="Isaksson J."/>
            <person name="Busche T."/>
            <person name="R C."/>
            <person name="Kalinowski J."/>
            <person name="Zyl L.V."/>
            <person name="Trindade M."/>
        </authorList>
    </citation>
    <scope>NUCLEOTIDE SEQUENCE [LARGE SCALE GENOMIC DNA]</scope>
    <source>
        <strain evidence="15 16">A5K-61T</strain>
    </source>
</reference>
<comment type="catalytic activity">
    <reaction evidence="1">
        <text>ATP + protein L-histidine = ADP + protein N-phospho-L-histidine.</text>
        <dbReference type="EC" id="2.7.13.3"/>
    </reaction>
</comment>
<dbReference type="SUPFAM" id="SSF47384">
    <property type="entry name" value="Homodimeric domain of signal transducing histidine kinase"/>
    <property type="match status" value="1"/>
</dbReference>
<dbReference type="PANTHER" id="PTHR45436">
    <property type="entry name" value="SENSOR HISTIDINE KINASE YKOH"/>
    <property type="match status" value="1"/>
</dbReference>
<evidence type="ECO:0000259" key="14">
    <source>
        <dbReference type="PROSITE" id="PS50109"/>
    </source>
</evidence>
<keyword evidence="10 13" id="KW-1133">Transmembrane helix</keyword>
<organism evidence="15 16">
    <name type="scientific">Thalassomonas haliotis</name>
    <dbReference type="NCBI Taxonomy" id="485448"/>
    <lineage>
        <taxon>Bacteria</taxon>
        <taxon>Pseudomonadati</taxon>
        <taxon>Pseudomonadota</taxon>
        <taxon>Gammaproteobacteria</taxon>
        <taxon>Alteromonadales</taxon>
        <taxon>Colwelliaceae</taxon>
        <taxon>Thalassomonas</taxon>
    </lineage>
</organism>
<dbReference type="PRINTS" id="PR00344">
    <property type="entry name" value="BCTRLSENSOR"/>
</dbReference>
<dbReference type="CDD" id="cd00082">
    <property type="entry name" value="HisKA"/>
    <property type="match status" value="1"/>
</dbReference>
<evidence type="ECO:0000256" key="3">
    <source>
        <dbReference type="ARBA" id="ARBA00012438"/>
    </source>
</evidence>
<comment type="subcellular location">
    <subcellularLocation>
        <location evidence="2">Membrane</location>
        <topology evidence="2">Multi-pass membrane protein</topology>
    </subcellularLocation>
</comment>
<dbReference type="SUPFAM" id="SSF55874">
    <property type="entry name" value="ATPase domain of HSP90 chaperone/DNA topoisomerase II/histidine kinase"/>
    <property type="match status" value="1"/>
</dbReference>
<dbReference type="InterPro" id="IPR005467">
    <property type="entry name" value="His_kinase_dom"/>
</dbReference>
<feature type="transmembrane region" description="Helical" evidence="13">
    <location>
        <begin position="142"/>
        <end position="165"/>
    </location>
</feature>
<dbReference type="Gene3D" id="3.30.565.10">
    <property type="entry name" value="Histidine kinase-like ATPase, C-terminal domain"/>
    <property type="match status" value="1"/>
</dbReference>
<evidence type="ECO:0000256" key="10">
    <source>
        <dbReference type="ARBA" id="ARBA00022989"/>
    </source>
</evidence>
<keyword evidence="8 15" id="KW-0418">Kinase</keyword>
<dbReference type="RefSeq" id="WP_274049676.1">
    <property type="nucleotide sequence ID" value="NZ_CP059693.1"/>
</dbReference>
<dbReference type="EMBL" id="CP059693">
    <property type="protein sequence ID" value="WDE09712.1"/>
    <property type="molecule type" value="Genomic_DNA"/>
</dbReference>
<evidence type="ECO:0000256" key="1">
    <source>
        <dbReference type="ARBA" id="ARBA00000085"/>
    </source>
</evidence>
<keyword evidence="16" id="KW-1185">Reference proteome</keyword>
<dbReference type="Proteomes" id="UP001215231">
    <property type="component" value="Chromosome"/>
</dbReference>
<keyword evidence="7" id="KW-0547">Nucleotide-binding</keyword>
<keyword evidence="4" id="KW-0597">Phosphoprotein</keyword>
<evidence type="ECO:0000256" key="7">
    <source>
        <dbReference type="ARBA" id="ARBA00022741"/>
    </source>
</evidence>
<dbReference type="EC" id="2.7.13.3" evidence="3"/>
<evidence type="ECO:0000256" key="9">
    <source>
        <dbReference type="ARBA" id="ARBA00022840"/>
    </source>
</evidence>
<sequence>MSIRRYLVLILLSVITLVTFIAAIEGYNASMQKASSIFDAELKILANTLIAIEARPGQQDNSLLDTGARSNLAFQLFQGKELLLKSNNAPDKRMSQKNSGFTENNFLGQRWRTYVKTSAVDGDRMVILAQPVQRRFELAEDVILSAVLPIILAMPLLALFISLTIRQALKPLTHLTKELKSKKPNDLSLLQTHTRTKELEPVVNTLNHLFERLSGAFERERHFASDAAHELRTPLSVLKINVHNVRNELGHESQAMSHLTESVDRMAHVVDQILTLNRTSPEQVSLDSTEVNLTALIQQTISDLYPEIAQREQTISLESQEHFIRGNEFSLRILAQNLISNASKYTPDGGAILVTTKVVQQRLVLVVEDSGPGIKPEEYQRVFNRFYRVGGDQHNSKIIGCGLGLSIVKHIALLHNADIELSQSPELKGLKVSVSFIQENNKAALLAANQATGTANDTNITTDIATNTAAHTAKALLSEDRDG</sequence>
<keyword evidence="6 13" id="KW-0812">Transmembrane</keyword>
<evidence type="ECO:0000256" key="13">
    <source>
        <dbReference type="SAM" id="Phobius"/>
    </source>
</evidence>
<feature type="domain" description="Histidine kinase" evidence="14">
    <location>
        <begin position="226"/>
        <end position="440"/>
    </location>
</feature>
<evidence type="ECO:0000256" key="11">
    <source>
        <dbReference type="ARBA" id="ARBA00023012"/>
    </source>
</evidence>
<dbReference type="InterPro" id="IPR036890">
    <property type="entry name" value="HATPase_C_sf"/>
</dbReference>
<dbReference type="InterPro" id="IPR050428">
    <property type="entry name" value="TCS_sensor_his_kinase"/>
</dbReference>
<dbReference type="InterPro" id="IPR003661">
    <property type="entry name" value="HisK_dim/P_dom"/>
</dbReference>
<keyword evidence="11" id="KW-0902">Two-component regulatory system</keyword>
<name>A0ABY7V8N0_9GAMM</name>